<organism evidence="3 4">
    <name type="scientific">Phycomyces blakesleeanus (strain ATCC 8743b / DSM 1359 / FGSC 10004 / NBRC 33097 / NRRL 1555)</name>
    <dbReference type="NCBI Taxonomy" id="763407"/>
    <lineage>
        <taxon>Eukaryota</taxon>
        <taxon>Fungi</taxon>
        <taxon>Fungi incertae sedis</taxon>
        <taxon>Mucoromycota</taxon>
        <taxon>Mucoromycotina</taxon>
        <taxon>Mucoromycetes</taxon>
        <taxon>Mucorales</taxon>
        <taxon>Phycomycetaceae</taxon>
        <taxon>Phycomyces</taxon>
    </lineage>
</organism>
<feature type="region of interest" description="Disordered" evidence="1">
    <location>
        <begin position="193"/>
        <end position="238"/>
    </location>
</feature>
<dbReference type="VEuPathDB" id="FungiDB:PHYBLDRAFT_66392"/>
<feature type="chain" id="PRO_5007841448" evidence="2">
    <location>
        <begin position="21"/>
        <end position="238"/>
    </location>
</feature>
<protein>
    <submittedName>
        <fullName evidence="3">Uncharacterized protein</fullName>
    </submittedName>
</protein>
<name>A0A163A690_PHYB8</name>
<evidence type="ECO:0000256" key="2">
    <source>
        <dbReference type="SAM" id="SignalP"/>
    </source>
</evidence>
<feature type="compositionally biased region" description="Polar residues" evidence="1">
    <location>
        <begin position="27"/>
        <end position="50"/>
    </location>
</feature>
<dbReference type="RefSeq" id="XP_018289391.1">
    <property type="nucleotide sequence ID" value="XM_018441637.1"/>
</dbReference>
<evidence type="ECO:0000256" key="1">
    <source>
        <dbReference type="SAM" id="MobiDB-lite"/>
    </source>
</evidence>
<proteinExistence type="predicted"/>
<feature type="region of interest" description="Disordered" evidence="1">
    <location>
        <begin position="27"/>
        <end position="79"/>
    </location>
</feature>
<reference evidence="4" key="1">
    <citation type="submission" date="2015-06" db="EMBL/GenBank/DDBJ databases">
        <title>Expansion of signal transduction pathways in fungi by whole-genome duplication.</title>
        <authorList>
            <consortium name="DOE Joint Genome Institute"/>
            <person name="Corrochano L.M."/>
            <person name="Kuo A."/>
            <person name="Marcet-Houben M."/>
            <person name="Polaino S."/>
            <person name="Salamov A."/>
            <person name="Villalobos J.M."/>
            <person name="Alvarez M.I."/>
            <person name="Avalos J."/>
            <person name="Benito E.P."/>
            <person name="Benoit I."/>
            <person name="Burger G."/>
            <person name="Camino L.P."/>
            <person name="Canovas D."/>
            <person name="Cerda-Olmedo E."/>
            <person name="Cheng J.-F."/>
            <person name="Dominguez A."/>
            <person name="Elias M."/>
            <person name="Eslava A.P."/>
            <person name="Glaser F."/>
            <person name="Grimwood J."/>
            <person name="Gutierrez G."/>
            <person name="Heitman J."/>
            <person name="Henrissat B."/>
            <person name="Iturriaga E.A."/>
            <person name="Lang B.F."/>
            <person name="Lavin J.L."/>
            <person name="Lee S."/>
            <person name="Li W."/>
            <person name="Lindquist E."/>
            <person name="Lopez-Garcia S."/>
            <person name="Luque E.M."/>
            <person name="Marcos A.T."/>
            <person name="Martin J."/>
            <person name="McCluskey K."/>
            <person name="Medina H.R."/>
            <person name="Miralles-Duran A."/>
            <person name="Miyazaki A."/>
            <person name="Munoz-Torres E."/>
            <person name="Oguiza J.A."/>
            <person name="Ohm R."/>
            <person name="Olmedo M."/>
            <person name="Orejas M."/>
            <person name="Ortiz-Castellanos L."/>
            <person name="Pisabarro A.G."/>
            <person name="Rodriguez-Romero J."/>
            <person name="Ruiz-Herrera J."/>
            <person name="Ruiz-Vazquez R."/>
            <person name="Sanz C."/>
            <person name="Schackwitz W."/>
            <person name="Schmutz J."/>
            <person name="Shahriari M."/>
            <person name="Shelest E."/>
            <person name="Silva-Franco F."/>
            <person name="Soanes D."/>
            <person name="Syed K."/>
            <person name="Tagua V.G."/>
            <person name="Talbot N.J."/>
            <person name="Thon M."/>
            <person name="De vries R.P."/>
            <person name="Wiebenga A."/>
            <person name="Yadav J.S."/>
            <person name="Braun E.L."/>
            <person name="Baker S."/>
            <person name="Garre V."/>
            <person name="Horwitz B."/>
            <person name="Torres-Martinez S."/>
            <person name="Idnurm A."/>
            <person name="Herrera-Estrella A."/>
            <person name="Gabaldon T."/>
            <person name="Grigoriev I.V."/>
        </authorList>
    </citation>
    <scope>NUCLEOTIDE SEQUENCE [LARGE SCALE GENOMIC DNA]</scope>
    <source>
        <strain evidence="4">NRRL 1555(-)</strain>
    </source>
</reference>
<dbReference type="Proteomes" id="UP000077315">
    <property type="component" value="Unassembled WGS sequence"/>
</dbReference>
<dbReference type="GeneID" id="29002543"/>
<gene>
    <name evidence="3" type="ORF">PHYBLDRAFT_66392</name>
</gene>
<dbReference type="InParanoid" id="A0A163A690"/>
<feature type="compositionally biased region" description="Low complexity" evidence="1">
    <location>
        <begin position="51"/>
        <end position="79"/>
    </location>
</feature>
<evidence type="ECO:0000313" key="3">
    <source>
        <dbReference type="EMBL" id="OAD71351.1"/>
    </source>
</evidence>
<dbReference type="OrthoDB" id="10556976at2759"/>
<evidence type="ECO:0000313" key="4">
    <source>
        <dbReference type="Proteomes" id="UP000077315"/>
    </source>
</evidence>
<feature type="compositionally biased region" description="Low complexity" evidence="1">
    <location>
        <begin position="93"/>
        <end position="104"/>
    </location>
</feature>
<feature type="signal peptide" evidence="2">
    <location>
        <begin position="1"/>
        <end position="20"/>
    </location>
</feature>
<keyword evidence="4" id="KW-1185">Reference proteome</keyword>
<dbReference type="EMBL" id="KV440986">
    <property type="protein sequence ID" value="OAD71351.1"/>
    <property type="molecule type" value="Genomic_DNA"/>
</dbReference>
<accession>A0A163A690</accession>
<feature type="region of interest" description="Disordered" evidence="1">
    <location>
        <begin position="93"/>
        <end position="139"/>
    </location>
</feature>
<keyword evidence="2" id="KW-0732">Signal</keyword>
<sequence length="238" mass="25516">MQIRSLIIVLVTTTALLTHAVPLSPKTYNKSLNRRSGVTVKSSPSIHQEFTTTDTSTDSSSDDLSQSSTNTTNSTIVSSPVIHQETISIDTTTGMTTTTTSDTTVSAPVTVITTDEDPEDGPKEADKKNTKRSSSSIDINTDPIIDQTLVSVDTFVKRSADHDKKNANPASVIIYNCPGHRQAIITADDYSPSIETKRPRSNGPHLNPASPQGLALPQSVDYEASPDALSDTPSFELE</sequence>
<dbReference type="AlphaFoldDB" id="A0A163A690"/>